<evidence type="ECO:0000313" key="3">
    <source>
        <dbReference type="EMBL" id="KRT17205.1"/>
    </source>
</evidence>
<accession>A0A0T5VVI1</accession>
<dbReference type="Pfam" id="PF13884">
    <property type="entry name" value="Peptidase_S74"/>
    <property type="match status" value="1"/>
</dbReference>
<dbReference type="EMBL" id="LMZQ01000003">
    <property type="protein sequence ID" value="KRT17205.1"/>
    <property type="molecule type" value="Genomic_DNA"/>
</dbReference>
<sequence length="159" mass="17978">MFKPRFAKTEPIPYFNNYKIIYMKRAISFAVLLIAASLKISAQEVVQNNVKPVENALNQVTKLQPVSFNYDKTWAEKLKLSTKPQYGFVGTDAKTAFPEIISVQAKNYASGKNAFKNATITKVDYESLVPLLVASIKEQQEQIEQLRAEVNSLKSRNTK</sequence>
<proteinExistence type="predicted"/>
<comment type="caution">
    <text evidence="3">The sequence shown here is derived from an EMBL/GenBank/DDBJ whole genome shotgun (WGS) entry which is preliminary data.</text>
</comment>
<feature type="coiled-coil region" evidence="1">
    <location>
        <begin position="129"/>
        <end position="156"/>
    </location>
</feature>
<dbReference type="Proteomes" id="UP000051950">
    <property type="component" value="Unassembled WGS sequence"/>
</dbReference>
<dbReference type="STRING" id="687842.ASU31_05905"/>
<evidence type="ECO:0000256" key="1">
    <source>
        <dbReference type="SAM" id="Coils"/>
    </source>
</evidence>
<dbReference type="OrthoDB" id="839742at2"/>
<organism evidence="3 4">
    <name type="scientific">Pedobacter ginsenosidimutans</name>
    <dbReference type="NCBI Taxonomy" id="687842"/>
    <lineage>
        <taxon>Bacteria</taxon>
        <taxon>Pseudomonadati</taxon>
        <taxon>Bacteroidota</taxon>
        <taxon>Sphingobacteriia</taxon>
        <taxon>Sphingobacteriales</taxon>
        <taxon>Sphingobacteriaceae</taxon>
        <taxon>Pedobacter</taxon>
    </lineage>
</organism>
<dbReference type="AlphaFoldDB" id="A0A0T5VVI1"/>
<gene>
    <name evidence="3" type="ORF">ASU31_05905</name>
</gene>
<feature type="domain" description="Peptidase S74" evidence="2">
    <location>
        <begin position="48"/>
        <end position="150"/>
    </location>
</feature>
<dbReference type="PROSITE" id="PS51688">
    <property type="entry name" value="ICA"/>
    <property type="match status" value="1"/>
</dbReference>
<keyword evidence="4" id="KW-1185">Reference proteome</keyword>
<evidence type="ECO:0000313" key="4">
    <source>
        <dbReference type="Proteomes" id="UP000051950"/>
    </source>
</evidence>
<name>A0A0T5VVI1_9SPHI</name>
<keyword evidence="1" id="KW-0175">Coiled coil</keyword>
<reference evidence="3 4" key="1">
    <citation type="submission" date="2015-11" db="EMBL/GenBank/DDBJ databases">
        <title>Sequence of Pedobacter ginsenosidimutans.</title>
        <authorList>
            <person name="Carson E."/>
            <person name="Keyser V."/>
            <person name="Newman J."/>
            <person name="Miller J."/>
        </authorList>
    </citation>
    <scope>NUCLEOTIDE SEQUENCE [LARGE SCALE GENOMIC DNA]</scope>
    <source>
        <strain evidence="3 4">KACC 14530</strain>
    </source>
</reference>
<dbReference type="InterPro" id="IPR030392">
    <property type="entry name" value="S74_ICA"/>
</dbReference>
<protein>
    <recommendedName>
        <fullName evidence="2">Peptidase S74 domain-containing protein</fullName>
    </recommendedName>
</protein>
<evidence type="ECO:0000259" key="2">
    <source>
        <dbReference type="PROSITE" id="PS51688"/>
    </source>
</evidence>